<keyword evidence="6" id="KW-0342">GTP-binding</keyword>
<dbReference type="PANTHER" id="PTHR23115">
    <property type="entry name" value="TRANSLATION FACTOR"/>
    <property type="match status" value="1"/>
</dbReference>
<keyword evidence="3 8" id="KW-0548">Nucleotidyltransferase</keyword>
<feature type="domain" description="Tr-type G" evidence="7">
    <location>
        <begin position="1"/>
        <end position="212"/>
    </location>
</feature>
<dbReference type="InterPro" id="IPR041757">
    <property type="entry name" value="CysN_GTP-bd"/>
</dbReference>
<dbReference type="NCBIfam" id="TIGR02034">
    <property type="entry name" value="CysN"/>
    <property type="match status" value="1"/>
</dbReference>
<dbReference type="InterPro" id="IPR027417">
    <property type="entry name" value="P-loop_NTPase"/>
</dbReference>
<dbReference type="GO" id="GO:0005524">
    <property type="term" value="F:ATP binding"/>
    <property type="evidence" value="ECO:0007669"/>
    <property type="project" value="UniProtKB-KW"/>
</dbReference>
<evidence type="ECO:0000256" key="3">
    <source>
        <dbReference type="ARBA" id="ARBA00022695"/>
    </source>
</evidence>
<dbReference type="AlphaFoldDB" id="A0A5S9IM63"/>
<dbReference type="InterPro" id="IPR005225">
    <property type="entry name" value="Small_GTP-bd"/>
</dbReference>
<dbReference type="EMBL" id="AP019860">
    <property type="protein sequence ID" value="BBM83600.1"/>
    <property type="molecule type" value="Genomic_DNA"/>
</dbReference>
<evidence type="ECO:0000313" key="8">
    <source>
        <dbReference type="EMBL" id="BBM83600.1"/>
    </source>
</evidence>
<dbReference type="CDD" id="cd04166">
    <property type="entry name" value="CysN_ATPS"/>
    <property type="match status" value="1"/>
</dbReference>
<evidence type="ECO:0000256" key="6">
    <source>
        <dbReference type="ARBA" id="ARBA00023134"/>
    </source>
</evidence>
<dbReference type="EC" id="2.7.7.4" evidence="1"/>
<dbReference type="RefSeq" id="WP_151967794.1">
    <property type="nucleotide sequence ID" value="NZ_AP019860.1"/>
</dbReference>
<evidence type="ECO:0000313" key="9">
    <source>
        <dbReference type="Proteomes" id="UP000326354"/>
    </source>
</evidence>
<accession>A0A5S9IM63</accession>
<dbReference type="SUPFAM" id="SSF52540">
    <property type="entry name" value="P-loop containing nucleoside triphosphate hydrolases"/>
    <property type="match status" value="2"/>
</dbReference>
<dbReference type="SUPFAM" id="SSF50447">
    <property type="entry name" value="Translation proteins"/>
    <property type="match status" value="1"/>
</dbReference>
<dbReference type="InterPro" id="IPR009001">
    <property type="entry name" value="Transl_elong_EF1A/Init_IF2_C"/>
</dbReference>
<evidence type="ECO:0000256" key="5">
    <source>
        <dbReference type="ARBA" id="ARBA00022840"/>
    </source>
</evidence>
<gene>
    <name evidence="8" type="ORF">UABAM_01953</name>
</gene>
<evidence type="ECO:0000259" key="7">
    <source>
        <dbReference type="PROSITE" id="PS51722"/>
    </source>
</evidence>
<dbReference type="InterPro" id="IPR059117">
    <property type="entry name" value="APS_kinase_dom"/>
</dbReference>
<evidence type="ECO:0000256" key="2">
    <source>
        <dbReference type="ARBA" id="ARBA00022679"/>
    </source>
</evidence>
<dbReference type="PRINTS" id="PR00315">
    <property type="entry name" value="ELONGATNFCT"/>
</dbReference>
<keyword evidence="9" id="KW-1185">Reference proteome</keyword>
<dbReference type="PROSITE" id="PS00301">
    <property type="entry name" value="G_TR_1"/>
    <property type="match status" value="1"/>
</dbReference>
<proteinExistence type="predicted"/>
<evidence type="ECO:0000256" key="1">
    <source>
        <dbReference type="ARBA" id="ARBA00012391"/>
    </source>
</evidence>
<dbReference type="InterPro" id="IPR011779">
    <property type="entry name" value="SO4_adenylTrfase_lsu"/>
</dbReference>
<organism evidence="8 9">
    <name type="scientific">Uabimicrobium amorphum</name>
    <dbReference type="NCBI Taxonomy" id="2596890"/>
    <lineage>
        <taxon>Bacteria</taxon>
        <taxon>Pseudomonadati</taxon>
        <taxon>Planctomycetota</taxon>
        <taxon>Candidatus Uabimicrobiia</taxon>
        <taxon>Candidatus Uabimicrobiales</taxon>
        <taxon>Candidatus Uabimicrobiaceae</taxon>
        <taxon>Candidatus Uabimicrobium</taxon>
    </lineage>
</organism>
<dbReference type="InterPro" id="IPR050100">
    <property type="entry name" value="TRAFAC_GTPase_members"/>
</dbReference>
<dbReference type="KEGG" id="uam:UABAM_01953"/>
<dbReference type="NCBIfam" id="TIGR00231">
    <property type="entry name" value="small_GTP"/>
    <property type="match status" value="1"/>
</dbReference>
<dbReference type="OrthoDB" id="9804504at2"/>
<keyword evidence="4" id="KW-0547">Nucleotide-binding</keyword>
<dbReference type="InterPro" id="IPR054696">
    <property type="entry name" value="GTP-eEF1A_C"/>
</dbReference>
<reference evidence="8 9" key="1">
    <citation type="submission" date="2019-08" db="EMBL/GenBank/DDBJ databases">
        <title>Complete genome sequence of Candidatus Uab amorphum.</title>
        <authorList>
            <person name="Shiratori T."/>
            <person name="Suzuki S."/>
            <person name="Kakizawa Y."/>
            <person name="Ishida K."/>
        </authorList>
    </citation>
    <scope>NUCLEOTIDE SEQUENCE [LARGE SCALE GENOMIC DNA]</scope>
    <source>
        <strain evidence="8 9">SRT547</strain>
    </source>
</reference>
<dbReference type="GO" id="GO:0004781">
    <property type="term" value="F:sulfate adenylyltransferase (ATP) activity"/>
    <property type="evidence" value="ECO:0007669"/>
    <property type="project" value="UniProtKB-EC"/>
</dbReference>
<dbReference type="GO" id="GO:0005525">
    <property type="term" value="F:GTP binding"/>
    <property type="evidence" value="ECO:0007669"/>
    <property type="project" value="UniProtKB-KW"/>
</dbReference>
<sequence>MERMNIVVVGHVDHGKSTVVGRLLVDTNSLPEGKLEQVKSTCERNAKPFEYAFLLDALKDEQSQGITIDAARIFFKTDKRYYVIIDAPGHIEFLKNMITGASQAEAALLVIDADEGVQENTRRHGYMLSMLGIEQVVVLINKMDLIDYNEEKYNAIVNEYQEFLTKFGLKVDIFIPVSGREGDNIVSSSVKTPWYEGHSVLEVMDLLQKKPHPVDFPMRMMVQDVYKFAAEGDNRRIVSGTIDLGVLHEGDDVVFFPQGKRGRVKSIETFPKKECREATAGQAVGFTLEEQLYVRRGDLVARVADPEPSCSSLILVSLFWLGRKPLEMQKVYTLKYGTAKTQFHIEKINKVMNASNLQQFENQREVTHNSVAECVLKLRQSLAFDTASFSVKTSRFVIVDDYEICGGGIIRETVKDQYSTIRKQALLRNYKWEKSMISSLRRAEKYNQKSTLILITGPKAVGKKTFAKALEAKLFNDGKFVYFLGIGNVLYGVDADIKQKTDVQQEHFRRLGEIANIMLDAGAILLVTAIEVWQKELEILKLLIGSDKIITVWVGDKITTDINFDIEIEVSAIDQSISKVKDYLQERHIIFRV</sequence>
<dbReference type="SUPFAM" id="SSF50465">
    <property type="entry name" value="EF-Tu/eEF-1alpha/eIF2-gamma C-terminal domain"/>
    <property type="match status" value="1"/>
</dbReference>
<dbReference type="Gene3D" id="3.40.50.300">
    <property type="entry name" value="P-loop containing nucleotide triphosphate hydrolases"/>
    <property type="match status" value="2"/>
</dbReference>
<protein>
    <recommendedName>
        <fullName evidence="1">sulfate adenylyltransferase</fullName>
        <ecNumber evidence="1">2.7.7.4</ecNumber>
    </recommendedName>
</protein>
<dbReference type="GO" id="GO:0006790">
    <property type="term" value="P:sulfur compound metabolic process"/>
    <property type="evidence" value="ECO:0007669"/>
    <property type="project" value="InterPro"/>
</dbReference>
<dbReference type="InterPro" id="IPR009000">
    <property type="entry name" value="Transl_B-barrel_sf"/>
</dbReference>
<dbReference type="InterPro" id="IPR031157">
    <property type="entry name" value="G_TR_CS"/>
</dbReference>
<keyword evidence="2 8" id="KW-0808">Transferase</keyword>
<dbReference type="InterPro" id="IPR000795">
    <property type="entry name" value="T_Tr_GTP-bd_dom"/>
</dbReference>
<keyword evidence="5" id="KW-0067">ATP-binding</keyword>
<dbReference type="GO" id="GO:0003924">
    <property type="term" value="F:GTPase activity"/>
    <property type="evidence" value="ECO:0007669"/>
    <property type="project" value="InterPro"/>
</dbReference>
<evidence type="ECO:0000256" key="4">
    <source>
        <dbReference type="ARBA" id="ARBA00022741"/>
    </source>
</evidence>
<dbReference type="Pfam" id="PF22594">
    <property type="entry name" value="GTP-eEF1A_C"/>
    <property type="match status" value="1"/>
</dbReference>
<dbReference type="Pfam" id="PF00009">
    <property type="entry name" value="GTP_EFTU"/>
    <property type="match status" value="1"/>
</dbReference>
<dbReference type="Proteomes" id="UP000326354">
    <property type="component" value="Chromosome"/>
</dbReference>
<dbReference type="Gene3D" id="2.40.30.10">
    <property type="entry name" value="Translation factors"/>
    <property type="match status" value="2"/>
</dbReference>
<name>A0A5S9IM63_UABAM</name>
<dbReference type="Pfam" id="PF01583">
    <property type="entry name" value="APS_kinase"/>
    <property type="match status" value="1"/>
</dbReference>
<dbReference type="PROSITE" id="PS51722">
    <property type="entry name" value="G_TR_2"/>
    <property type="match status" value="1"/>
</dbReference>